<sequence>MRYSWLIGLLVAVLGFTVTANPVRRQQQQFVGYLISTFSDPVPQVQQYLSNDNNPLSYRKLNGGNPVLTSIVGTRAVRDIYLTSNSARSEYYIIATDINAPGFSWDRATRTGSRGLVVWRSTDLVNWSGPNLRTVESTTAGMAWAPSAVWDDATSQYYVFWSSRLYAANDPNHTGSAGLDRIRYATTRDFVTFSAPLDYYAPANIPVIDQEFLYLGQPGHYVRFIKDERTNQIFQERTTGGLFGSWTRNPGFVRNETPREGAVAFRNNLDPNLYHLWLDDYVQYLPYQTTNILNPGIWTPSNTNGFPGGVKHGSVFPLTQADMKFLCTLPCVVIAIALPPPETQAINDLIYPYATYRYRVQTGKTVIDPQDQLLIVKNGKSAYEITTIVTFQFDQSTQGKTCELVFELWDRDVSTGTQTLDVFTYSDPPRPLVQLTAADIVQLVSAKSRDNHAGRICSEA</sequence>
<gene>
    <name evidence="2" type="ORF">CBYS24578_00006649</name>
</gene>
<keyword evidence="3" id="KW-1185">Reference proteome</keyword>
<dbReference type="PANTHER" id="PTHR43301">
    <property type="entry name" value="ARABINAN ENDO-1,5-ALPHA-L-ARABINOSIDASE"/>
    <property type="match status" value="1"/>
</dbReference>
<dbReference type="Proteomes" id="UP000754883">
    <property type="component" value="Unassembled WGS sequence"/>
</dbReference>
<dbReference type="OrthoDB" id="19657at2759"/>
<dbReference type="CDD" id="cd08983">
    <property type="entry name" value="GH43_Bt3655-like"/>
    <property type="match status" value="1"/>
</dbReference>
<name>A0A9N9XYM5_9HYPO</name>
<accession>A0A9N9XYM5</accession>
<dbReference type="SUPFAM" id="SSF75005">
    <property type="entry name" value="Arabinanase/levansucrase/invertase"/>
    <property type="match status" value="1"/>
</dbReference>
<keyword evidence="1" id="KW-0732">Signal</keyword>
<proteinExistence type="predicted"/>
<reference evidence="2 3" key="2">
    <citation type="submission" date="2021-10" db="EMBL/GenBank/DDBJ databases">
        <authorList>
            <person name="Piombo E."/>
        </authorList>
    </citation>
    <scope>NUCLEOTIDE SEQUENCE [LARGE SCALE GENOMIC DNA]</scope>
</reference>
<dbReference type="InterPro" id="IPR050727">
    <property type="entry name" value="GH43_arabinanases"/>
</dbReference>
<reference evidence="3" key="1">
    <citation type="submission" date="2019-06" db="EMBL/GenBank/DDBJ databases">
        <authorList>
            <person name="Broberg M."/>
        </authorList>
    </citation>
    <scope>NUCLEOTIDE SEQUENCE [LARGE SCALE GENOMIC DNA]</scope>
</reference>
<feature type="signal peptide" evidence="1">
    <location>
        <begin position="1"/>
        <end position="20"/>
    </location>
</feature>
<dbReference type="EMBL" id="CABFNO020001394">
    <property type="protein sequence ID" value="CAG9984968.1"/>
    <property type="molecule type" value="Genomic_DNA"/>
</dbReference>
<dbReference type="InterPro" id="IPR023296">
    <property type="entry name" value="Glyco_hydro_beta-prop_sf"/>
</dbReference>
<feature type="chain" id="PRO_5040470756" evidence="1">
    <location>
        <begin position="21"/>
        <end position="460"/>
    </location>
</feature>
<dbReference type="PANTHER" id="PTHR43301:SF8">
    <property type="entry name" value="ARABINOSIDASE-RELATED"/>
    <property type="match status" value="1"/>
</dbReference>
<dbReference type="AlphaFoldDB" id="A0A9N9XYM5"/>
<dbReference type="Gene3D" id="2.115.10.20">
    <property type="entry name" value="Glycosyl hydrolase domain, family 43"/>
    <property type="match status" value="1"/>
</dbReference>
<evidence type="ECO:0000313" key="3">
    <source>
        <dbReference type="Proteomes" id="UP000754883"/>
    </source>
</evidence>
<evidence type="ECO:0000313" key="2">
    <source>
        <dbReference type="EMBL" id="CAG9984968.1"/>
    </source>
</evidence>
<evidence type="ECO:0000256" key="1">
    <source>
        <dbReference type="SAM" id="SignalP"/>
    </source>
</evidence>
<comment type="caution">
    <text evidence="2">The sequence shown here is derived from an EMBL/GenBank/DDBJ whole genome shotgun (WGS) entry which is preliminary data.</text>
</comment>
<organism evidence="2 3">
    <name type="scientific">Clonostachys byssicola</name>
    <dbReference type="NCBI Taxonomy" id="160290"/>
    <lineage>
        <taxon>Eukaryota</taxon>
        <taxon>Fungi</taxon>
        <taxon>Dikarya</taxon>
        <taxon>Ascomycota</taxon>
        <taxon>Pezizomycotina</taxon>
        <taxon>Sordariomycetes</taxon>
        <taxon>Hypocreomycetidae</taxon>
        <taxon>Hypocreales</taxon>
        <taxon>Bionectriaceae</taxon>
        <taxon>Clonostachys</taxon>
    </lineage>
</organism>
<protein>
    <submittedName>
        <fullName evidence="2">Uncharacterized protein</fullName>
    </submittedName>
</protein>